<name>A0ABQ9PW12_9PEZI</name>
<reference evidence="1" key="1">
    <citation type="submission" date="2023-04" db="EMBL/GenBank/DDBJ databases">
        <title>Colletotrichum limetticola genome sequence.</title>
        <authorList>
            <person name="Baroncelli R."/>
        </authorList>
    </citation>
    <scope>NUCLEOTIDE SEQUENCE</scope>
    <source>
        <strain evidence="1">KLA-Anderson</strain>
    </source>
</reference>
<dbReference type="EMBL" id="JARUPT010000194">
    <property type="protein sequence ID" value="KAK0375709.1"/>
    <property type="molecule type" value="Genomic_DNA"/>
</dbReference>
<accession>A0ABQ9PW12</accession>
<protein>
    <submittedName>
        <fullName evidence="1">Uncharacterized protein</fullName>
    </submittedName>
</protein>
<keyword evidence="2" id="KW-1185">Reference proteome</keyword>
<sequence>MGTPACKQHARTRLGFAQFGHLATPHELYESHNPPAPFKHDLFPHIDQPWSLPVW</sequence>
<evidence type="ECO:0000313" key="1">
    <source>
        <dbReference type="EMBL" id="KAK0375709.1"/>
    </source>
</evidence>
<proteinExistence type="predicted"/>
<dbReference type="Proteomes" id="UP001169217">
    <property type="component" value="Unassembled WGS sequence"/>
</dbReference>
<comment type="caution">
    <text evidence="1">The sequence shown here is derived from an EMBL/GenBank/DDBJ whole genome shotgun (WGS) entry which is preliminary data.</text>
</comment>
<organism evidence="1 2">
    <name type="scientific">Colletotrichum limetticola</name>
    <dbReference type="NCBI Taxonomy" id="1209924"/>
    <lineage>
        <taxon>Eukaryota</taxon>
        <taxon>Fungi</taxon>
        <taxon>Dikarya</taxon>
        <taxon>Ascomycota</taxon>
        <taxon>Pezizomycotina</taxon>
        <taxon>Sordariomycetes</taxon>
        <taxon>Hypocreomycetidae</taxon>
        <taxon>Glomerellales</taxon>
        <taxon>Glomerellaceae</taxon>
        <taxon>Colletotrichum</taxon>
        <taxon>Colletotrichum acutatum species complex</taxon>
    </lineage>
</organism>
<evidence type="ECO:0000313" key="2">
    <source>
        <dbReference type="Proteomes" id="UP001169217"/>
    </source>
</evidence>
<gene>
    <name evidence="1" type="ORF">CLIM01_06936</name>
</gene>